<dbReference type="Proteomes" id="UP000296049">
    <property type="component" value="Unassembled WGS sequence"/>
</dbReference>
<feature type="region of interest" description="Disordered" evidence="1">
    <location>
        <begin position="568"/>
        <end position="594"/>
    </location>
</feature>
<organism evidence="2 3">
    <name type="scientific">Anas platyrhynchos</name>
    <name type="common">Mallard</name>
    <name type="synonym">Anas boschas</name>
    <dbReference type="NCBI Taxonomy" id="8839"/>
    <lineage>
        <taxon>Eukaryota</taxon>
        <taxon>Metazoa</taxon>
        <taxon>Chordata</taxon>
        <taxon>Craniata</taxon>
        <taxon>Vertebrata</taxon>
        <taxon>Euteleostomi</taxon>
        <taxon>Archelosauria</taxon>
        <taxon>Archosauria</taxon>
        <taxon>Dinosauria</taxon>
        <taxon>Saurischia</taxon>
        <taxon>Theropoda</taxon>
        <taxon>Coelurosauria</taxon>
        <taxon>Aves</taxon>
        <taxon>Neognathae</taxon>
        <taxon>Galloanserae</taxon>
        <taxon>Anseriformes</taxon>
        <taxon>Anatidae</taxon>
        <taxon>Anatinae</taxon>
        <taxon>Anas</taxon>
    </lineage>
</organism>
<evidence type="ECO:0000313" key="3">
    <source>
        <dbReference type="Proteomes" id="UP000296049"/>
    </source>
</evidence>
<feature type="compositionally biased region" description="Low complexity" evidence="1">
    <location>
        <begin position="568"/>
        <end position="586"/>
    </location>
</feature>
<dbReference type="EMBL" id="KB743595">
    <property type="protein sequence ID" value="EOA97850.1"/>
    <property type="molecule type" value="Genomic_DNA"/>
</dbReference>
<accession>R0JKP8</accession>
<gene>
    <name evidence="2" type="ORF">Anapl_18935</name>
</gene>
<reference evidence="3" key="1">
    <citation type="journal article" date="2013" name="Nat. Genet.">
        <title>The duck genome and transcriptome provide insight into an avian influenza virus reservoir species.</title>
        <authorList>
            <person name="Huang Y."/>
            <person name="Li Y."/>
            <person name="Burt D.W."/>
            <person name="Chen H."/>
            <person name="Zhang Y."/>
            <person name="Qian W."/>
            <person name="Kim H."/>
            <person name="Gan S."/>
            <person name="Zhao Y."/>
            <person name="Li J."/>
            <person name="Yi K."/>
            <person name="Feng H."/>
            <person name="Zhu P."/>
            <person name="Li B."/>
            <person name="Liu Q."/>
            <person name="Fairley S."/>
            <person name="Magor K.E."/>
            <person name="Du Z."/>
            <person name="Hu X."/>
            <person name="Goodman L."/>
            <person name="Tafer H."/>
            <person name="Vignal A."/>
            <person name="Lee T."/>
            <person name="Kim K.W."/>
            <person name="Sheng Z."/>
            <person name="An Y."/>
            <person name="Searle S."/>
            <person name="Herrero J."/>
            <person name="Groenen M.A."/>
            <person name="Crooijmans R.P."/>
            <person name="Faraut T."/>
            <person name="Cai Q."/>
            <person name="Webster R.G."/>
            <person name="Aldridge J.R."/>
            <person name="Warren W.C."/>
            <person name="Bartschat S."/>
            <person name="Kehr S."/>
            <person name="Marz M."/>
            <person name="Stadler P.F."/>
            <person name="Smith J."/>
            <person name="Kraus R.H."/>
            <person name="Zhao Y."/>
            <person name="Ren L."/>
            <person name="Fei J."/>
            <person name="Morisson M."/>
            <person name="Kaiser P."/>
            <person name="Griffin D.K."/>
            <person name="Rao M."/>
            <person name="Pitel F."/>
            <person name="Wang J."/>
            <person name="Li N."/>
        </authorList>
    </citation>
    <scope>NUCLEOTIDE SEQUENCE [LARGE SCALE GENOMIC DNA]</scope>
</reference>
<protein>
    <submittedName>
        <fullName evidence="2">Uncharacterized protein</fullName>
    </submittedName>
</protein>
<evidence type="ECO:0000313" key="2">
    <source>
        <dbReference type="EMBL" id="EOA97850.1"/>
    </source>
</evidence>
<dbReference type="AlphaFoldDB" id="R0JKP8"/>
<keyword evidence="3" id="KW-1185">Reference proteome</keyword>
<name>R0JKP8_ANAPL</name>
<proteinExistence type="predicted"/>
<evidence type="ECO:0000256" key="1">
    <source>
        <dbReference type="SAM" id="MobiDB-lite"/>
    </source>
</evidence>
<sequence length="594" mass="65451">MIRKLTTGASDITKWKFPMIGEEVTVGTEVRAVYRYHQCVLERSKRQQPQSSWAQVAHRASPVNIYTSHNTLLLKITQYSSEDNAYLPKQSTTATGTTLQQLLLRNNHPSRSTPRDRSYLTDELSTLSCRRLVATGVAKRITKQVLKSYSLCSAECFPKSRGVFIISVLMVLRTCCENTEPRRRLGGTCTREGNLPCSDGSAGCRKKNQRSVLDSVTGTSAVVVSTGADKRNCFSLDGSGLQLGLCLSGCTLSKETEWCSLTSSARETNQQTQAEVKGLQLAVGPWTIHAAIARPGGAGPATLPGETVALYYSSDMLPFTFSNSNCCDLADMYLQEEGDWKSVEIGQEKKTRTCANGRKHKQIVKIKLCLGQSEALKGTSGSELLYILQNNPNWHRSTGNKPFWVLLLNIREHQSTVQSPDQEKCCRRGLLQPKGLVLGCVCMHPPAPGAPGGTGGAVLLGKHFLLHLHLCQYAHDSRTTALCLEKEMKKMNSAVFVTQAVLTVKIQYSMRINRPEEYKSKSLNKQTKNNVESKPDLSTGIHPVLAGECTFNTEFTTCIEKVTWNRAEQGPVQPQQPVESPKPSESNFPASRFG</sequence>